<reference evidence="2" key="3">
    <citation type="submission" date="2011-05" db="EMBL/GenBank/DDBJ databases">
        <title>Complete sequence of Methylomonas methanica MC09.</title>
        <authorList>
            <consortium name="US DOE Joint Genome Institute"/>
            <person name="Lucas S."/>
            <person name="Han J."/>
            <person name="Lapidus A."/>
            <person name="Cheng J.-F."/>
            <person name="Goodwin L."/>
            <person name="Pitluck S."/>
            <person name="Peters L."/>
            <person name="Mikhailova N."/>
            <person name="Teshima H."/>
            <person name="Han C."/>
            <person name="Tapia R."/>
            <person name="Land M."/>
            <person name="Hauser L."/>
            <person name="Kyrpides N."/>
            <person name="Ivanova N."/>
            <person name="Pagani I."/>
            <person name="Stein L."/>
            <person name="Woyke T."/>
        </authorList>
    </citation>
    <scope>NUCLEOTIDE SEQUENCE [LARGE SCALE GENOMIC DNA]</scope>
    <source>
        <strain evidence="2">MC09</strain>
    </source>
</reference>
<name>G0A7E4_METMM</name>
<proteinExistence type="predicted"/>
<gene>
    <name evidence="1" type="ordered locus">Metme_2210</name>
</gene>
<dbReference type="AlphaFoldDB" id="G0A7E4"/>
<reference key="2">
    <citation type="submission" date="2011-05" db="EMBL/GenBank/DDBJ databases">
        <title>Complete genome sequence of the aerobic marine methanotroph Methylomonas methanica MC09.</title>
        <authorList>
            <person name="Boden R."/>
            <person name="Cunliffe M."/>
            <person name="Scanlan J."/>
            <person name="Moussard H."/>
            <person name="Kits K.D."/>
            <person name="Klotz M."/>
            <person name="Jetten M."/>
            <person name="Vuilleumier S."/>
            <person name="Han J."/>
            <person name="Peters L."/>
            <person name="Mikhailova N."/>
            <person name="Teshima H."/>
            <person name="Tapia R."/>
            <person name="Kyrpides N."/>
            <person name="Ivanova N."/>
            <person name="Pagani I."/>
            <person name="Cheng J.-F."/>
            <person name="Goodwin L."/>
            <person name="Han C."/>
            <person name="Hauser L."/>
            <person name="Land M."/>
            <person name="Lapidus A."/>
            <person name="Lucas S."/>
            <person name="Pitluck S."/>
            <person name="Woyke T."/>
            <person name="Stein L.Y."/>
            <person name="Murrell C."/>
        </authorList>
    </citation>
    <scope>NUCLEOTIDE SEQUENCE</scope>
    <source>
        <strain>MC09</strain>
    </source>
</reference>
<evidence type="ECO:0000313" key="2">
    <source>
        <dbReference type="Proteomes" id="UP000008888"/>
    </source>
</evidence>
<dbReference type="KEGG" id="mmt:Metme_2210"/>
<dbReference type="HOGENOM" id="CLU_893739_0_0_6"/>
<dbReference type="Proteomes" id="UP000008888">
    <property type="component" value="Chromosome"/>
</dbReference>
<protein>
    <submittedName>
        <fullName evidence="1">Uncharacterized protein</fullName>
    </submittedName>
</protein>
<dbReference type="OrthoDB" id="5564267at2"/>
<dbReference type="STRING" id="857087.Metme_2210"/>
<dbReference type="EMBL" id="CP002738">
    <property type="protein sequence ID" value="AEG00614.1"/>
    <property type="molecule type" value="Genomic_DNA"/>
</dbReference>
<reference evidence="1 2" key="1">
    <citation type="journal article" date="2011" name="J. Bacteriol.">
        <title>Complete Genome Sequence of the Aerobic Marine Methanotroph Methylomonas methanica MC09.</title>
        <authorList>
            <person name="Boden R."/>
            <person name="Cunliffe M."/>
            <person name="Scanlan J."/>
            <person name="Moussard H."/>
            <person name="Kits K.D."/>
            <person name="Klotz M.G."/>
            <person name="Jetten M.S."/>
            <person name="Vuilleumier S."/>
            <person name="Han J."/>
            <person name="Peters L."/>
            <person name="Mikhailova N."/>
            <person name="Teshima H."/>
            <person name="Tapia R."/>
            <person name="Kyrpides N."/>
            <person name="Ivanova N."/>
            <person name="Pagani I."/>
            <person name="Cheng J.F."/>
            <person name="Goodwin L."/>
            <person name="Han C."/>
            <person name="Hauser L."/>
            <person name="Land M.L."/>
            <person name="Lapidus A."/>
            <person name="Lucas S."/>
            <person name="Pitluck S."/>
            <person name="Woyke T."/>
            <person name="Stein L."/>
            <person name="Murrell J.C."/>
        </authorList>
    </citation>
    <scope>NUCLEOTIDE SEQUENCE [LARGE SCALE GENOMIC DNA]</scope>
    <source>
        <strain evidence="1 2">MC09</strain>
    </source>
</reference>
<keyword evidence="2" id="KW-1185">Reference proteome</keyword>
<evidence type="ECO:0000313" key="1">
    <source>
        <dbReference type="EMBL" id="AEG00614.1"/>
    </source>
</evidence>
<accession>G0A7E4</accession>
<organism evidence="1 2">
    <name type="scientific">Methylomonas methanica (strain DSM 25384 / MC09)</name>
    <dbReference type="NCBI Taxonomy" id="857087"/>
    <lineage>
        <taxon>Bacteria</taxon>
        <taxon>Pseudomonadati</taxon>
        <taxon>Pseudomonadota</taxon>
        <taxon>Gammaproteobacteria</taxon>
        <taxon>Methylococcales</taxon>
        <taxon>Methylococcaceae</taxon>
        <taxon>Methylomonas</taxon>
    </lineage>
</organism>
<dbReference type="RefSeq" id="WP_013818856.1">
    <property type="nucleotide sequence ID" value="NC_015572.1"/>
</dbReference>
<sequence length="311" mass="35487">MDYIFRLPQPVRPKPTHRNFNIFPGHRHYIELPDNTGHDLANPDYAQQIGLVGAYRLELNASKIEAIDTSLNPMQCFIWDVDLLTPRMRQALRVYTDRAPATDYNQLTMLDISMATPDVRLIESLPTLTISPHFQLEWHTPAHASQLGIVQLVESTRTLQQANGNTVVLLDTEVDSNGPVLLLEDTLDRAVIKPVCGFQSQGERKRFEFSHTVSQTIPTELNGVATVSVSVLEKYTLYFMQNANPEQADRYIWVPVHLPVVWGWSMRVQQRYDGIWDIFRKKLIMPTPSTEAPALPRWQRNSLACRGTAQI</sequence>